<comment type="caution">
    <text evidence="1">The sequence shown here is derived from an EMBL/GenBank/DDBJ whole genome shotgun (WGS) entry which is preliminary data.</text>
</comment>
<gene>
    <name evidence="1" type="ORF">TNIN_31511</name>
</gene>
<dbReference type="Proteomes" id="UP000886998">
    <property type="component" value="Unassembled WGS sequence"/>
</dbReference>
<sequence>MSCLKGMSSARVAENSPESGVCTVSWRQNSVHSQRYVQCPSGRTLSSFRGMSSIRLAELCPSSEGCQVSRGQISVLRQ</sequence>
<name>A0A8X7BSU0_9ARAC</name>
<dbReference type="EMBL" id="BMAV01003764">
    <property type="protein sequence ID" value="GFY43561.1"/>
    <property type="molecule type" value="Genomic_DNA"/>
</dbReference>
<dbReference type="AlphaFoldDB" id="A0A8X7BSU0"/>
<proteinExistence type="predicted"/>
<evidence type="ECO:0000313" key="2">
    <source>
        <dbReference type="Proteomes" id="UP000886998"/>
    </source>
</evidence>
<reference evidence="1" key="1">
    <citation type="submission" date="2020-08" db="EMBL/GenBank/DDBJ databases">
        <title>Multicomponent nature underlies the extraordinary mechanical properties of spider dragline silk.</title>
        <authorList>
            <person name="Kono N."/>
            <person name="Nakamura H."/>
            <person name="Mori M."/>
            <person name="Yoshida Y."/>
            <person name="Ohtoshi R."/>
            <person name="Malay A.D."/>
            <person name="Moran D.A.P."/>
            <person name="Tomita M."/>
            <person name="Numata K."/>
            <person name="Arakawa K."/>
        </authorList>
    </citation>
    <scope>NUCLEOTIDE SEQUENCE</scope>
</reference>
<protein>
    <submittedName>
        <fullName evidence="1">Uncharacterized protein</fullName>
    </submittedName>
</protein>
<organism evidence="1 2">
    <name type="scientific">Trichonephila inaurata madagascariensis</name>
    <dbReference type="NCBI Taxonomy" id="2747483"/>
    <lineage>
        <taxon>Eukaryota</taxon>
        <taxon>Metazoa</taxon>
        <taxon>Ecdysozoa</taxon>
        <taxon>Arthropoda</taxon>
        <taxon>Chelicerata</taxon>
        <taxon>Arachnida</taxon>
        <taxon>Araneae</taxon>
        <taxon>Araneomorphae</taxon>
        <taxon>Entelegynae</taxon>
        <taxon>Araneoidea</taxon>
        <taxon>Nephilidae</taxon>
        <taxon>Trichonephila</taxon>
        <taxon>Trichonephila inaurata</taxon>
    </lineage>
</organism>
<evidence type="ECO:0000313" key="1">
    <source>
        <dbReference type="EMBL" id="GFY43561.1"/>
    </source>
</evidence>
<accession>A0A8X7BSU0</accession>
<keyword evidence="2" id="KW-1185">Reference proteome</keyword>